<organism evidence="1 2">
    <name type="scientific">Rickettsia bellii str. RML An4</name>
    <dbReference type="NCBI Taxonomy" id="1359193"/>
    <lineage>
        <taxon>Bacteria</taxon>
        <taxon>Pseudomonadati</taxon>
        <taxon>Pseudomonadota</taxon>
        <taxon>Alphaproteobacteria</taxon>
        <taxon>Rickettsiales</taxon>
        <taxon>Rickettsiaceae</taxon>
        <taxon>Rickettsieae</taxon>
        <taxon>Rickettsia</taxon>
        <taxon>belli group</taxon>
    </lineage>
</organism>
<keyword evidence="2" id="KW-1185">Reference proteome</keyword>
<evidence type="ECO:0000313" key="1">
    <source>
        <dbReference type="EMBL" id="KJV90519.1"/>
    </source>
</evidence>
<gene>
    <name evidence="1" type="ORF">RBEAN4_1524</name>
</gene>
<sequence>MTYLITDEDIQETIFVASNKELSDSIIEGLNTPIEKCIPIKLT</sequence>
<dbReference type="EMBL" id="LAOI01000001">
    <property type="protein sequence ID" value="KJV90519.1"/>
    <property type="molecule type" value="Genomic_DNA"/>
</dbReference>
<protein>
    <submittedName>
        <fullName evidence="1">Uncharacterized protein</fullName>
    </submittedName>
</protein>
<dbReference type="AlphaFoldDB" id="A0A0F3QGE3"/>
<dbReference type="RefSeq" id="WP_012152315.1">
    <property type="nucleotide sequence ID" value="NZ_LAOI01000001.1"/>
</dbReference>
<dbReference type="PATRIC" id="fig|1359193.3.peg.1480"/>
<reference evidence="1 2" key="1">
    <citation type="submission" date="2015-02" db="EMBL/GenBank/DDBJ databases">
        <title>Genome Sequencing of Rickettsiales.</title>
        <authorList>
            <person name="Daugherty S.C."/>
            <person name="Su Q."/>
            <person name="Abolude K."/>
            <person name="Beier-Sexton M."/>
            <person name="Carlyon J.A."/>
            <person name="Carter R."/>
            <person name="Day N.P."/>
            <person name="Dumler S.J."/>
            <person name="Dyachenko V."/>
            <person name="Godinez A."/>
            <person name="Kurtti T.J."/>
            <person name="Lichay M."/>
            <person name="Mullins K.E."/>
            <person name="Ott S."/>
            <person name="Pappas-Brown V."/>
            <person name="Paris D.H."/>
            <person name="Patel P."/>
            <person name="Richards A.L."/>
            <person name="Sadzewicz L."/>
            <person name="Sears K."/>
            <person name="Seidman D."/>
            <person name="Sengamalay N."/>
            <person name="Stenos J."/>
            <person name="Tallon L.J."/>
            <person name="Vincent G."/>
            <person name="Fraser C.M."/>
            <person name="Munderloh U."/>
            <person name="Dunning-Hotopp J.C."/>
        </authorList>
    </citation>
    <scope>NUCLEOTIDE SEQUENCE [LARGE SCALE GENOMIC DNA]</scope>
    <source>
        <strain evidence="1 2">RML An4</strain>
    </source>
</reference>
<comment type="caution">
    <text evidence="1">The sequence shown here is derived from an EMBL/GenBank/DDBJ whole genome shotgun (WGS) entry which is preliminary data.</text>
</comment>
<name>A0A0F3QGE3_RICBE</name>
<accession>A0A0F3QGE3</accession>
<evidence type="ECO:0000313" key="2">
    <source>
        <dbReference type="Proteomes" id="UP000033661"/>
    </source>
</evidence>
<proteinExistence type="predicted"/>
<dbReference type="Proteomes" id="UP000033661">
    <property type="component" value="Unassembled WGS sequence"/>
</dbReference>